<sequence length="171" mass="18823">MIGHRINQTVITGNHSTADDFTTFNSATFAVVGLGFIAVTNTFRNTTGGANHQQKKKKWSGNFAADILYYAQFSNTGPGSDTSCSCRITWTAGPDITINRCCCLPSTFEAVFDLIFLRRVRLCPIKGIPSDPGGSRDVLSLLRLKNRKKKIGRIVKKRVVRNKVIAGVKEK</sequence>
<proteinExistence type="predicted"/>
<dbReference type="InterPro" id="IPR012334">
    <property type="entry name" value="Pectin_lyas_fold"/>
</dbReference>
<dbReference type="Gene3D" id="2.160.20.10">
    <property type="entry name" value="Single-stranded right-handed beta-helix, Pectin lyase-like"/>
    <property type="match status" value="1"/>
</dbReference>
<evidence type="ECO:0000259" key="6">
    <source>
        <dbReference type="Pfam" id="PF01095"/>
    </source>
</evidence>
<keyword evidence="4" id="KW-0961">Cell wall biogenesis/degradation</keyword>
<comment type="pathway">
    <text evidence="1">Glycan metabolism; pectin degradation; 2-dehydro-3-deoxy-D-gluconate from pectin: step 1/5.</text>
</comment>
<reference evidence="7" key="1">
    <citation type="submission" date="2023-02" db="EMBL/GenBank/DDBJ databases">
        <title>Genome of toxic invasive species Heracleum sosnowskyi carries increased number of genes despite the absence of recent whole-genome duplications.</title>
        <authorList>
            <person name="Schelkunov M."/>
            <person name="Shtratnikova V."/>
            <person name="Makarenko M."/>
            <person name="Klepikova A."/>
            <person name="Omelchenko D."/>
            <person name="Novikova G."/>
            <person name="Obukhova E."/>
            <person name="Bogdanov V."/>
            <person name="Penin A."/>
            <person name="Logacheva M."/>
        </authorList>
    </citation>
    <scope>NUCLEOTIDE SEQUENCE</scope>
    <source>
        <strain evidence="7">Hsosn_3</strain>
        <tissue evidence="7">Leaf</tissue>
    </source>
</reference>
<comment type="caution">
    <text evidence="7">The sequence shown here is derived from an EMBL/GenBank/DDBJ whole genome shotgun (WGS) entry which is preliminary data.</text>
</comment>
<feature type="domain" description="Pectinesterase catalytic" evidence="6">
    <location>
        <begin position="1"/>
        <end position="53"/>
    </location>
</feature>
<evidence type="ECO:0000313" key="7">
    <source>
        <dbReference type="EMBL" id="KAK1385121.1"/>
    </source>
</evidence>
<evidence type="ECO:0000256" key="4">
    <source>
        <dbReference type="ARBA" id="ARBA00023316"/>
    </source>
</evidence>
<dbReference type="InterPro" id="IPR011050">
    <property type="entry name" value="Pectin_lyase_fold/virulence"/>
</dbReference>
<keyword evidence="2" id="KW-0378">Hydrolase</keyword>
<keyword evidence="8" id="KW-1185">Reference proteome</keyword>
<protein>
    <recommendedName>
        <fullName evidence="6">Pectinesterase catalytic domain-containing protein</fullName>
    </recommendedName>
</protein>
<dbReference type="SUPFAM" id="SSF51126">
    <property type="entry name" value="Pectin lyase-like"/>
    <property type="match status" value="1"/>
</dbReference>
<reference evidence="7" key="2">
    <citation type="submission" date="2023-05" db="EMBL/GenBank/DDBJ databases">
        <authorList>
            <person name="Schelkunov M.I."/>
        </authorList>
    </citation>
    <scope>NUCLEOTIDE SEQUENCE</scope>
    <source>
        <strain evidence="7">Hsosn_3</strain>
        <tissue evidence="7">Leaf</tissue>
    </source>
</reference>
<dbReference type="GO" id="GO:0042545">
    <property type="term" value="P:cell wall modification"/>
    <property type="evidence" value="ECO:0007669"/>
    <property type="project" value="InterPro"/>
</dbReference>
<dbReference type="EMBL" id="JAUIZM010000005">
    <property type="protein sequence ID" value="KAK1385121.1"/>
    <property type="molecule type" value="Genomic_DNA"/>
</dbReference>
<keyword evidence="3" id="KW-0063">Aspartyl esterase</keyword>
<evidence type="ECO:0000256" key="2">
    <source>
        <dbReference type="ARBA" id="ARBA00022801"/>
    </source>
</evidence>
<dbReference type="Proteomes" id="UP001237642">
    <property type="component" value="Unassembled WGS sequence"/>
</dbReference>
<evidence type="ECO:0000256" key="1">
    <source>
        <dbReference type="ARBA" id="ARBA00005184"/>
    </source>
</evidence>
<dbReference type="GO" id="GO:0030599">
    <property type="term" value="F:pectinesterase activity"/>
    <property type="evidence" value="ECO:0007669"/>
    <property type="project" value="UniProtKB-EC"/>
</dbReference>
<dbReference type="Pfam" id="PF01095">
    <property type="entry name" value="Pectinesterase"/>
    <property type="match status" value="1"/>
</dbReference>
<evidence type="ECO:0000313" key="8">
    <source>
        <dbReference type="Proteomes" id="UP001237642"/>
    </source>
</evidence>
<evidence type="ECO:0000256" key="5">
    <source>
        <dbReference type="ARBA" id="ARBA00047928"/>
    </source>
</evidence>
<organism evidence="7 8">
    <name type="scientific">Heracleum sosnowskyi</name>
    <dbReference type="NCBI Taxonomy" id="360622"/>
    <lineage>
        <taxon>Eukaryota</taxon>
        <taxon>Viridiplantae</taxon>
        <taxon>Streptophyta</taxon>
        <taxon>Embryophyta</taxon>
        <taxon>Tracheophyta</taxon>
        <taxon>Spermatophyta</taxon>
        <taxon>Magnoliopsida</taxon>
        <taxon>eudicotyledons</taxon>
        <taxon>Gunneridae</taxon>
        <taxon>Pentapetalae</taxon>
        <taxon>asterids</taxon>
        <taxon>campanulids</taxon>
        <taxon>Apiales</taxon>
        <taxon>Apiaceae</taxon>
        <taxon>Apioideae</taxon>
        <taxon>apioid superclade</taxon>
        <taxon>Tordylieae</taxon>
        <taxon>Tordyliinae</taxon>
        <taxon>Heracleum</taxon>
    </lineage>
</organism>
<name>A0AAD8IHM8_9APIA</name>
<dbReference type="AlphaFoldDB" id="A0AAD8IHM8"/>
<comment type="catalytic activity">
    <reaction evidence="5">
        <text>[(1-&gt;4)-alpha-D-galacturonosyl methyl ester](n) + n H2O = [(1-&gt;4)-alpha-D-galacturonosyl](n) + n methanol + n H(+)</text>
        <dbReference type="Rhea" id="RHEA:22380"/>
        <dbReference type="Rhea" id="RHEA-COMP:14570"/>
        <dbReference type="Rhea" id="RHEA-COMP:14573"/>
        <dbReference type="ChEBI" id="CHEBI:15377"/>
        <dbReference type="ChEBI" id="CHEBI:15378"/>
        <dbReference type="ChEBI" id="CHEBI:17790"/>
        <dbReference type="ChEBI" id="CHEBI:140522"/>
        <dbReference type="ChEBI" id="CHEBI:140523"/>
        <dbReference type="EC" id="3.1.1.11"/>
    </reaction>
</comment>
<dbReference type="PANTHER" id="PTHR31707">
    <property type="entry name" value="PECTINESTERASE"/>
    <property type="match status" value="1"/>
</dbReference>
<evidence type="ECO:0000256" key="3">
    <source>
        <dbReference type="ARBA" id="ARBA00023085"/>
    </source>
</evidence>
<dbReference type="InterPro" id="IPR000070">
    <property type="entry name" value="Pectinesterase_cat"/>
</dbReference>
<accession>A0AAD8IHM8</accession>
<gene>
    <name evidence="7" type="ORF">POM88_022856</name>
</gene>